<reference evidence="6 7" key="1">
    <citation type="journal article" date="2015" name="Genome Announc.">
        <title>Expanding the biotechnology potential of lactobacilli through comparative genomics of 213 strains and associated genera.</title>
        <authorList>
            <person name="Sun Z."/>
            <person name="Harris H.M."/>
            <person name="McCann A."/>
            <person name="Guo C."/>
            <person name="Argimon S."/>
            <person name="Zhang W."/>
            <person name="Yang X."/>
            <person name="Jeffery I.B."/>
            <person name="Cooney J.C."/>
            <person name="Kagawa T.F."/>
            <person name="Liu W."/>
            <person name="Song Y."/>
            <person name="Salvetti E."/>
            <person name="Wrobel A."/>
            <person name="Rasinkangas P."/>
            <person name="Parkhill J."/>
            <person name="Rea M.C."/>
            <person name="O'Sullivan O."/>
            <person name="Ritari J."/>
            <person name="Douillard F.P."/>
            <person name="Paul Ross R."/>
            <person name="Yang R."/>
            <person name="Briner A.E."/>
            <person name="Felis G.E."/>
            <person name="de Vos W.M."/>
            <person name="Barrangou R."/>
            <person name="Klaenhammer T.R."/>
            <person name="Caufield P.W."/>
            <person name="Cui Y."/>
            <person name="Zhang H."/>
            <person name="O'Toole P.W."/>
        </authorList>
    </citation>
    <scope>NUCLEOTIDE SEQUENCE [LARGE SCALE GENOMIC DNA]</scope>
    <source>
        <strain evidence="6 7">DSM 20719</strain>
    </source>
</reference>
<dbReference type="PANTHER" id="PTHR43498:SF1">
    <property type="entry name" value="COB--COM HETERODISULFIDE REDUCTASE IRON-SULFUR SUBUNIT A"/>
    <property type="match status" value="1"/>
</dbReference>
<dbReference type="Gene3D" id="3.50.50.60">
    <property type="entry name" value="FAD/NAD(P)-binding domain"/>
    <property type="match status" value="1"/>
</dbReference>
<dbReference type="Pfam" id="PF12831">
    <property type="entry name" value="FAD_oxidored"/>
    <property type="match status" value="1"/>
</dbReference>
<evidence type="ECO:0000256" key="4">
    <source>
        <dbReference type="ARBA" id="ARBA00023004"/>
    </source>
</evidence>
<evidence type="ECO:0000256" key="5">
    <source>
        <dbReference type="ARBA" id="ARBA00023014"/>
    </source>
</evidence>
<dbReference type="InterPro" id="IPR036188">
    <property type="entry name" value="FAD/NAD-bd_sf"/>
</dbReference>
<keyword evidence="3" id="KW-0560">Oxidoreductase</keyword>
<evidence type="ECO:0000256" key="3">
    <source>
        <dbReference type="ARBA" id="ARBA00023002"/>
    </source>
</evidence>
<dbReference type="AlphaFoldDB" id="A0AA89I1S4"/>
<keyword evidence="2" id="KW-0479">Metal-binding</keyword>
<protein>
    <submittedName>
        <fullName evidence="6">Pyridine nucleotide-disulfide oxidoreductase</fullName>
    </submittedName>
</protein>
<dbReference type="Gene3D" id="2.60.120.260">
    <property type="entry name" value="Galactose-binding domain-like"/>
    <property type="match status" value="1"/>
</dbReference>
<dbReference type="Proteomes" id="UP000050823">
    <property type="component" value="Unassembled WGS sequence"/>
</dbReference>
<dbReference type="GO" id="GO:0046872">
    <property type="term" value="F:metal ion binding"/>
    <property type="evidence" value="ECO:0007669"/>
    <property type="project" value="UniProtKB-KW"/>
</dbReference>
<dbReference type="InterPro" id="IPR039650">
    <property type="entry name" value="HdrA-like"/>
</dbReference>
<keyword evidence="1" id="KW-0004">4Fe-4S</keyword>
<dbReference type="SUPFAM" id="SSF51905">
    <property type="entry name" value="FAD/NAD(P)-binding domain"/>
    <property type="match status" value="1"/>
</dbReference>
<proteinExistence type="predicted"/>
<organism evidence="6 7">
    <name type="scientific">Latilactobacillus graminis DSM 20719</name>
    <dbReference type="NCBI Taxonomy" id="1423752"/>
    <lineage>
        <taxon>Bacteria</taxon>
        <taxon>Bacillati</taxon>
        <taxon>Bacillota</taxon>
        <taxon>Bacilli</taxon>
        <taxon>Lactobacillales</taxon>
        <taxon>Lactobacillaceae</taxon>
        <taxon>Latilactobacillus</taxon>
    </lineage>
</organism>
<keyword evidence="4" id="KW-0408">Iron</keyword>
<dbReference type="PANTHER" id="PTHR43498">
    <property type="entry name" value="FERREDOXIN:COB-COM HETERODISULFIDE REDUCTASE SUBUNIT A"/>
    <property type="match status" value="1"/>
</dbReference>
<dbReference type="GO" id="GO:0016491">
    <property type="term" value="F:oxidoreductase activity"/>
    <property type="evidence" value="ECO:0007669"/>
    <property type="project" value="UniProtKB-KW"/>
</dbReference>
<gene>
    <name evidence="6" type="ORF">FC90_GL001295</name>
</gene>
<comment type="caution">
    <text evidence="6">The sequence shown here is derived from an EMBL/GenBank/DDBJ whole genome shotgun (WGS) entry which is preliminary data.</text>
</comment>
<evidence type="ECO:0000256" key="2">
    <source>
        <dbReference type="ARBA" id="ARBA00022723"/>
    </source>
</evidence>
<evidence type="ECO:0000313" key="6">
    <source>
        <dbReference type="EMBL" id="KRM24051.1"/>
    </source>
</evidence>
<dbReference type="GO" id="GO:0051539">
    <property type="term" value="F:4 iron, 4 sulfur cluster binding"/>
    <property type="evidence" value="ECO:0007669"/>
    <property type="project" value="UniProtKB-KW"/>
</dbReference>
<name>A0AA89I1S4_9LACO</name>
<keyword evidence="5" id="KW-0411">Iron-sulfur</keyword>
<dbReference type="EMBL" id="AYZB01000005">
    <property type="protein sequence ID" value="KRM24051.1"/>
    <property type="molecule type" value="Genomic_DNA"/>
</dbReference>
<accession>A0AA89I1S4</accession>
<evidence type="ECO:0000256" key="1">
    <source>
        <dbReference type="ARBA" id="ARBA00022485"/>
    </source>
</evidence>
<dbReference type="SUPFAM" id="SSF49785">
    <property type="entry name" value="Galactose-binding domain-like"/>
    <property type="match status" value="1"/>
</dbReference>
<sequence>MYLITMTYRKGINQGGTFMRRENVNADITVIGGGLAGTCAAIAAARLGRKVALVQNRGVLGGNSSSEVRVWVAGATKHGVNRYARETGIMGELFVENQYRNPDGNPYLWDALLMEKVRDEANISLFLNTEVTAVKMDNQKGIKSVEGFMSGSERIITFESAFFIDATGDGLVGFLAGAEFSIGREGFERYHESLAPKSGDNETLGSTLFFYTKDVGHSVKYIKPNFAKDITKTAIMNNRIIKKEDNGCAYWWIEWGGEFDIVHDNEKVRDELQAVVYGIWDYIKNSGEYDADNLTLDWIGSVPGKREYRRFTGEYVLKQQDIEDQTLFEDRIGFGGWSIDLHPATGMYNDSVGAQHSVADGVYHIPYRILYAKEINNLFFAGRDVSASHIAFGTIRVMATCAVMGQAAGTAAAFAVGKGIRPTDIYHEQLNDYQQLLLREDASVLGVKNEDQADLARSAVITASHTLKEINTFTSGAKLYQLKKAIAFSLPVDPEIKQLDLMVTATQKTNLTIKWYATGKPQNYIPAELVGEQTVSLVAHFTGWQSFEINWRPEHAQNLFVVVEPNADCSVYLGDAAFAGVLSYLDNPIGELSQPELHDYTRKSPLLYWTNQRINRKNFVFKTPTTNAYDDNKVLNGLVRPYGGPNMWVAPVNGTSEYLDLSWNEPMTIKQINLTFNDDVNEDIINLHHHRTAFEVVPELIKDYQLQYEKNGQWIELLRVSDNRVRHVVHQLKTPIISSRLRLNLLQTNGSHQFSMNEIRVY</sequence>
<dbReference type="InterPro" id="IPR008979">
    <property type="entry name" value="Galactose-bd-like_sf"/>
</dbReference>
<evidence type="ECO:0000313" key="7">
    <source>
        <dbReference type="Proteomes" id="UP000050823"/>
    </source>
</evidence>